<dbReference type="GO" id="GO:0030246">
    <property type="term" value="F:carbohydrate binding"/>
    <property type="evidence" value="ECO:0007669"/>
    <property type="project" value="InterPro"/>
</dbReference>
<name>A0AAJ5WUZ8_9BACT</name>
<gene>
    <name evidence="2" type="ORF">P0Y53_10325</name>
</gene>
<dbReference type="InterPro" id="IPR035396">
    <property type="entry name" value="Bac_rhamnosid6H"/>
</dbReference>
<dbReference type="SUPFAM" id="SSF49785">
    <property type="entry name" value="Galactose-binding domain-like"/>
    <property type="match status" value="1"/>
</dbReference>
<dbReference type="InterPro" id="IPR005084">
    <property type="entry name" value="CBM6"/>
</dbReference>
<dbReference type="InterPro" id="IPR008979">
    <property type="entry name" value="Galactose-bd-like_sf"/>
</dbReference>
<evidence type="ECO:0000313" key="3">
    <source>
        <dbReference type="Proteomes" id="UP001220610"/>
    </source>
</evidence>
<dbReference type="InterPro" id="IPR012341">
    <property type="entry name" value="6hp_glycosidase-like_sf"/>
</dbReference>
<protein>
    <submittedName>
        <fullName evidence="2">Amylo-alpha-1,6-glucosidase</fullName>
    </submittedName>
</protein>
<dbReference type="PROSITE" id="PS51175">
    <property type="entry name" value="CBM6"/>
    <property type="match status" value="1"/>
</dbReference>
<organism evidence="2 3">
    <name type="scientific">Candidatus Pseudobacter hemicellulosilyticus</name>
    <dbReference type="NCBI Taxonomy" id="3121375"/>
    <lineage>
        <taxon>Bacteria</taxon>
        <taxon>Pseudomonadati</taxon>
        <taxon>Bacteroidota</taxon>
        <taxon>Chitinophagia</taxon>
        <taxon>Chitinophagales</taxon>
        <taxon>Chitinophagaceae</taxon>
        <taxon>Pseudobacter</taxon>
    </lineage>
</organism>
<dbReference type="Gene3D" id="1.50.10.10">
    <property type="match status" value="1"/>
</dbReference>
<dbReference type="Proteomes" id="UP001220610">
    <property type="component" value="Chromosome"/>
</dbReference>
<accession>A0AAJ5WUZ8</accession>
<feature type="domain" description="CBM6" evidence="1">
    <location>
        <begin position="760"/>
        <end position="896"/>
    </location>
</feature>
<sequence length="898" mass="99250">MSAANKCLVGILLLSAGMTEGYAQKGKGAALWESPAYTLYADSVVQGKFTARALSREELHSNYQSPANEFKSSAIDFKFSINGKDNEMLSGTDHHFNFPANTQHASTPLIVFGKPLKALPNEKPGFLQAGSTLTLRLDLREVLKAFNTQGYYTTFDGNKLYKDDFKGVYVAGSSAPLIWDFDNLVNHPHLQLKDADKDGIYEITLSMDIKEAEKQTASTWKGSKDLSAYPEYQSPHTLPDLLYRLSIEEMVNAIEPDSTLRTGKEWAGVWTRDVSYSIILAMAHLQPRVAKNSLLRKVSAKKKIIQDTGTGGAWPVSTDRQIWAVAAWELYKVTGDKDWLQEAYTIIKNSIDDDGENIYDPATGLVKGESSFLDWRDQTYPKWMQPADIFESECLGTNAVHYQALKVLGTMAEKLEHASEAQQYLAKAEKLKAGINTYLWLPAQQYYGQYLYGRTNKIVSPRAEALGEALSILFDIAETGRARQIIRHTPVSPYGIPCISPQIPNIPPYHNNGIWPFVQAYWMLAAAKAGNETAVMESMAAIYRPAALFATNKENFVAENGDFSGTQINSSNMLWSLSGNIAIVHKVLFGIQFLQDGLGFAPFVPQALSGKRTLHNFKYRDAVLNITIEGFGNTIRQFLLDGKPQEKWLLSASIKGQHEVIIYLGNQPFPASSQEKAEVQFTPVAPLLQYQQGKLSWQPVKGAVKYRVLQNGKLLKEQTVTRLAVTASRFAEFQVIAVAANGLASFASEPLRLGPEAAVKLYEAETVAAPASLPYSGYTGQGFVEVSTTQNTTLAFPVTVEQDGDYLVELRYANGNGPTNTENKCAIRAVAVDGQQAGTVVLPQRGRGEWSNWGYSNSVKVSLKKGSHTISINYQDFNENMNGAVNQAMIDHLRLTKL</sequence>
<dbReference type="EMBL" id="CP119311">
    <property type="protein sequence ID" value="WEK37899.1"/>
    <property type="molecule type" value="Genomic_DNA"/>
</dbReference>
<dbReference type="InterPro" id="IPR008928">
    <property type="entry name" value="6-hairpin_glycosidase_sf"/>
</dbReference>
<evidence type="ECO:0000313" key="2">
    <source>
        <dbReference type="EMBL" id="WEK37899.1"/>
    </source>
</evidence>
<dbReference type="AlphaFoldDB" id="A0AAJ5WUZ8"/>
<dbReference type="SUPFAM" id="SSF48208">
    <property type="entry name" value="Six-hairpin glycosidases"/>
    <property type="match status" value="1"/>
</dbReference>
<dbReference type="GO" id="GO:0005975">
    <property type="term" value="P:carbohydrate metabolic process"/>
    <property type="evidence" value="ECO:0007669"/>
    <property type="project" value="InterPro"/>
</dbReference>
<dbReference type="Gene3D" id="2.60.120.260">
    <property type="entry name" value="Galactose-binding domain-like"/>
    <property type="match status" value="1"/>
</dbReference>
<dbReference type="Pfam" id="PF17389">
    <property type="entry name" value="Bac_rhamnosid6H"/>
    <property type="match status" value="1"/>
</dbReference>
<proteinExistence type="predicted"/>
<reference evidence="2" key="1">
    <citation type="submission" date="2023-03" db="EMBL/GenBank/DDBJ databases">
        <title>Andean soil-derived lignocellulolytic bacterial consortium as a source of novel taxa and putative plastic-active enzymes.</title>
        <authorList>
            <person name="Diaz-Garcia L."/>
            <person name="Chuvochina M."/>
            <person name="Feuerriegel G."/>
            <person name="Bunk B."/>
            <person name="Sproer C."/>
            <person name="Streit W.R."/>
            <person name="Rodriguez L.M."/>
            <person name="Overmann J."/>
            <person name="Jimenez D.J."/>
        </authorList>
    </citation>
    <scope>NUCLEOTIDE SEQUENCE</scope>
    <source>
        <strain evidence="2">MAG 7</strain>
    </source>
</reference>
<dbReference type="Gene3D" id="2.60.420.10">
    <property type="entry name" value="Maltose phosphorylase, domain 3"/>
    <property type="match status" value="1"/>
</dbReference>
<evidence type="ECO:0000259" key="1">
    <source>
        <dbReference type="PROSITE" id="PS51175"/>
    </source>
</evidence>